<comment type="pathway">
    <text evidence="1 8">Metabolic intermediate biosynthesis; chorismate biosynthesis; chorismate from D-erythrose 4-phosphate and phosphoenolpyruvate: step 7/7.</text>
</comment>
<dbReference type="GO" id="GO:0008652">
    <property type="term" value="P:amino acid biosynthetic process"/>
    <property type="evidence" value="ECO:0007669"/>
    <property type="project" value="UniProtKB-KW"/>
</dbReference>
<dbReference type="PROSITE" id="PS00789">
    <property type="entry name" value="CHORISMATE_SYNTHASE_3"/>
    <property type="match status" value="1"/>
</dbReference>
<evidence type="ECO:0000256" key="9">
    <source>
        <dbReference type="SAM" id="MobiDB-lite"/>
    </source>
</evidence>
<evidence type="ECO:0000313" key="11">
    <source>
        <dbReference type="Proteomes" id="UP001152885"/>
    </source>
</evidence>
<keyword evidence="7 8" id="KW-0456">Lyase</keyword>
<dbReference type="Gene3D" id="3.60.150.10">
    <property type="entry name" value="Chorismate synthase AroC"/>
    <property type="match status" value="1"/>
</dbReference>
<dbReference type="InterPro" id="IPR000453">
    <property type="entry name" value="Chorismate_synth"/>
</dbReference>
<evidence type="ECO:0000256" key="5">
    <source>
        <dbReference type="ARBA" id="ARBA00022605"/>
    </source>
</evidence>
<evidence type="ECO:0000256" key="3">
    <source>
        <dbReference type="ARBA" id="ARBA00011881"/>
    </source>
</evidence>
<dbReference type="GO" id="GO:0009073">
    <property type="term" value="P:aromatic amino acid family biosynthetic process"/>
    <property type="evidence" value="ECO:0007669"/>
    <property type="project" value="UniProtKB-KW"/>
</dbReference>
<keyword evidence="5 8" id="KW-0028">Amino-acid biosynthesis</keyword>
<dbReference type="GO" id="GO:0005829">
    <property type="term" value="C:cytosol"/>
    <property type="evidence" value="ECO:0007669"/>
    <property type="project" value="TreeGrafter"/>
</dbReference>
<feature type="region of interest" description="Disordered" evidence="9">
    <location>
        <begin position="40"/>
        <end position="61"/>
    </location>
</feature>
<dbReference type="FunFam" id="3.60.150.10:FF:000004">
    <property type="entry name" value="Chorismate synthase"/>
    <property type="match status" value="1"/>
</dbReference>
<keyword evidence="11" id="KW-1185">Reference proteome</keyword>
<dbReference type="NCBIfam" id="NF003793">
    <property type="entry name" value="PRK05382.1"/>
    <property type="match status" value="1"/>
</dbReference>
<dbReference type="OrthoDB" id="1721239at2759"/>
<dbReference type="GO" id="GO:0004107">
    <property type="term" value="F:chorismate synthase activity"/>
    <property type="evidence" value="ECO:0007669"/>
    <property type="project" value="UniProtKB-EC"/>
</dbReference>
<organism evidence="10 11">
    <name type="scientific">Candida verbasci</name>
    <dbReference type="NCBI Taxonomy" id="1227364"/>
    <lineage>
        <taxon>Eukaryota</taxon>
        <taxon>Fungi</taxon>
        <taxon>Dikarya</taxon>
        <taxon>Ascomycota</taxon>
        <taxon>Saccharomycotina</taxon>
        <taxon>Pichiomycetes</taxon>
        <taxon>Debaryomycetaceae</taxon>
        <taxon>Candida/Lodderomyces clade</taxon>
        <taxon>Candida</taxon>
    </lineage>
</organism>
<name>A0A9W4TQ12_9ASCO</name>
<dbReference type="HAMAP" id="MF_00300">
    <property type="entry name" value="Chorismate_synth"/>
    <property type="match status" value="1"/>
</dbReference>
<accession>A0A9W4TQ12</accession>
<dbReference type="Proteomes" id="UP001152885">
    <property type="component" value="Unassembled WGS sequence"/>
</dbReference>
<evidence type="ECO:0000256" key="1">
    <source>
        <dbReference type="ARBA" id="ARBA00005044"/>
    </source>
</evidence>
<dbReference type="InterPro" id="IPR035904">
    <property type="entry name" value="Chorismate_synth_AroC_sf"/>
</dbReference>
<dbReference type="Pfam" id="PF01264">
    <property type="entry name" value="Chorismate_synt"/>
    <property type="match status" value="1"/>
</dbReference>
<evidence type="ECO:0000256" key="2">
    <source>
        <dbReference type="ARBA" id="ARBA00008014"/>
    </source>
</evidence>
<dbReference type="GO" id="GO:0010181">
    <property type="term" value="F:FMN binding"/>
    <property type="evidence" value="ECO:0007669"/>
    <property type="project" value="TreeGrafter"/>
</dbReference>
<evidence type="ECO:0000256" key="7">
    <source>
        <dbReference type="ARBA" id="ARBA00023239"/>
    </source>
</evidence>
<gene>
    <name evidence="10" type="ORF">CANVERA_P0612</name>
</gene>
<dbReference type="PIRSF" id="PIRSF001456">
    <property type="entry name" value="Chorismate_synth"/>
    <property type="match status" value="1"/>
</dbReference>
<dbReference type="PANTHER" id="PTHR21085">
    <property type="entry name" value="CHORISMATE SYNTHASE"/>
    <property type="match status" value="1"/>
</dbReference>
<dbReference type="PROSITE" id="PS00788">
    <property type="entry name" value="CHORISMATE_SYNTHASE_2"/>
    <property type="match status" value="1"/>
</dbReference>
<reference evidence="10" key="1">
    <citation type="submission" date="2022-12" db="EMBL/GenBank/DDBJ databases">
        <authorList>
            <person name="Brejova B."/>
        </authorList>
    </citation>
    <scope>NUCLEOTIDE SEQUENCE</scope>
</reference>
<sequence>MSTFGTLFKVTTYGESHCKSVGCIVDGCPPGLELTEADIQPQLTRRRPGQSKLSTPRNESDLVEIQSGTENGVTLGSPIGMLVKNKDHRPGDYSETDLYPRPSHADWTYIQKYGSKSSSGGGRSSARETIGRVAAGAIAEKVLFKVNKIEIVAFVSSIGKIKMNTDPDNKEFIELLNNISRDDVDSYGPIRCPDEIKREEMVKLIEHYRDSKDSIGGVVTCVIRNCPPGLGEPCFDKLEAKLAHAMLSLPATKGFEFGSGFKGTELPGSKHNDAFIFDENLNRLKTKSNNSGGIQGGISNGENIYFSVAFKSAATISQEQETYTYDGKPGVLAARGRHDPSVTPRAVPIVESMAALVIMDAYLQQQARNSTRLLINN</sequence>
<comment type="subunit">
    <text evidence="3">Homotetramer.</text>
</comment>
<dbReference type="PROSITE" id="PS00787">
    <property type="entry name" value="CHORISMATE_SYNTHASE_1"/>
    <property type="match status" value="1"/>
</dbReference>
<dbReference type="InterPro" id="IPR020541">
    <property type="entry name" value="Chorismate_synthase_CS"/>
</dbReference>
<evidence type="ECO:0000256" key="4">
    <source>
        <dbReference type="ARBA" id="ARBA00013036"/>
    </source>
</evidence>
<comment type="catalytic activity">
    <reaction evidence="8">
        <text>5-O-(1-carboxyvinyl)-3-phosphoshikimate = chorismate + phosphate</text>
        <dbReference type="Rhea" id="RHEA:21020"/>
        <dbReference type="ChEBI" id="CHEBI:29748"/>
        <dbReference type="ChEBI" id="CHEBI:43474"/>
        <dbReference type="ChEBI" id="CHEBI:57701"/>
        <dbReference type="EC" id="4.2.3.5"/>
    </reaction>
</comment>
<comment type="cofactor">
    <cofactor evidence="8">
        <name>FMNH2</name>
        <dbReference type="ChEBI" id="CHEBI:57618"/>
    </cofactor>
    <text evidence="8">Reduced FMN (FMNH(2)).</text>
</comment>
<dbReference type="NCBIfam" id="TIGR00033">
    <property type="entry name" value="aroC"/>
    <property type="match status" value="1"/>
</dbReference>
<evidence type="ECO:0000256" key="6">
    <source>
        <dbReference type="ARBA" id="ARBA00023141"/>
    </source>
</evidence>
<comment type="similarity">
    <text evidence="2 8">Belongs to the chorismate synthase family.</text>
</comment>
<dbReference type="GO" id="GO:0009423">
    <property type="term" value="P:chorismate biosynthetic process"/>
    <property type="evidence" value="ECO:0007669"/>
    <property type="project" value="TreeGrafter"/>
</dbReference>
<dbReference type="EC" id="4.2.3.5" evidence="4 8"/>
<evidence type="ECO:0000313" key="10">
    <source>
        <dbReference type="EMBL" id="CAI5756094.1"/>
    </source>
</evidence>
<keyword evidence="6 8" id="KW-0057">Aromatic amino acid biosynthesis</keyword>
<protein>
    <recommendedName>
        <fullName evidence="4 8">Chorismate synthase</fullName>
        <ecNumber evidence="4 8">4.2.3.5</ecNumber>
    </recommendedName>
</protein>
<dbReference type="EMBL" id="CANTUO010000001">
    <property type="protein sequence ID" value="CAI5756094.1"/>
    <property type="molecule type" value="Genomic_DNA"/>
</dbReference>
<comment type="caution">
    <text evidence="10">The sequence shown here is derived from an EMBL/GenBank/DDBJ whole genome shotgun (WGS) entry which is preliminary data.</text>
</comment>
<proteinExistence type="inferred from homology"/>
<dbReference type="CDD" id="cd07304">
    <property type="entry name" value="Chorismate_synthase"/>
    <property type="match status" value="1"/>
</dbReference>
<dbReference type="SUPFAM" id="SSF103263">
    <property type="entry name" value="Chorismate synthase, AroC"/>
    <property type="match status" value="1"/>
</dbReference>
<dbReference type="PANTHER" id="PTHR21085:SF0">
    <property type="entry name" value="CHORISMATE SYNTHASE"/>
    <property type="match status" value="1"/>
</dbReference>
<dbReference type="AlphaFoldDB" id="A0A9W4TQ12"/>
<evidence type="ECO:0000256" key="8">
    <source>
        <dbReference type="RuleBase" id="RU000605"/>
    </source>
</evidence>